<dbReference type="RefSeq" id="WP_158766773.1">
    <property type="nucleotide sequence ID" value="NZ_CP047045.1"/>
</dbReference>
<dbReference type="Proteomes" id="UP000431269">
    <property type="component" value="Chromosome"/>
</dbReference>
<dbReference type="AlphaFoldDB" id="A0A6I6MXP1"/>
<protein>
    <submittedName>
        <fullName evidence="1">Uncharacterized protein</fullName>
    </submittedName>
</protein>
<dbReference type="KEGG" id="tsv:DSM104635_02808"/>
<sequence length="153" mass="16995">MKPLTPEKQLAGFIAKFTPEMAKRIRSARAKMRQRIPQALELVYDNYNFFVIGYGPNEKASDAIFSLAAQAKGLSLCFLQGAKLPDPKRLLRGSGNVVRNIPLESADTLDIPEVEALIAVALDRAKTPLSQQGRHQLIIKSISAKQRPRRAKE</sequence>
<dbReference type="SUPFAM" id="SSF159888">
    <property type="entry name" value="YdhG-like"/>
    <property type="match status" value="1"/>
</dbReference>
<reference evidence="2" key="1">
    <citation type="submission" date="2019-12" db="EMBL/GenBank/DDBJ databases">
        <title>Complete genome of Terracaulis silvestris 0127_4.</title>
        <authorList>
            <person name="Vieira S."/>
            <person name="Riedel T."/>
            <person name="Sproer C."/>
            <person name="Pascual J."/>
            <person name="Boedeker C."/>
            <person name="Overmann J."/>
        </authorList>
    </citation>
    <scope>NUCLEOTIDE SEQUENCE [LARGE SCALE GENOMIC DNA]</scope>
    <source>
        <strain evidence="2">0127_4</strain>
    </source>
</reference>
<evidence type="ECO:0000313" key="1">
    <source>
        <dbReference type="EMBL" id="QGZ95953.1"/>
    </source>
</evidence>
<accession>A0A6I6MXP1</accession>
<keyword evidence="2" id="KW-1185">Reference proteome</keyword>
<gene>
    <name evidence="1" type="ORF">DSM104635_02808</name>
</gene>
<name>A0A6I6MXP1_9CAUL</name>
<evidence type="ECO:0000313" key="2">
    <source>
        <dbReference type="Proteomes" id="UP000431269"/>
    </source>
</evidence>
<dbReference type="EMBL" id="CP047045">
    <property type="protein sequence ID" value="QGZ95953.1"/>
    <property type="molecule type" value="Genomic_DNA"/>
</dbReference>
<organism evidence="1 2">
    <name type="scientific">Terricaulis silvestris</name>
    <dbReference type="NCBI Taxonomy" id="2686094"/>
    <lineage>
        <taxon>Bacteria</taxon>
        <taxon>Pseudomonadati</taxon>
        <taxon>Pseudomonadota</taxon>
        <taxon>Alphaproteobacteria</taxon>
        <taxon>Caulobacterales</taxon>
        <taxon>Caulobacteraceae</taxon>
        <taxon>Terricaulis</taxon>
    </lineage>
</organism>
<proteinExistence type="predicted"/>